<name>A0A285HUS2_9FIRM</name>
<dbReference type="EMBL" id="OBDZ01000025">
    <property type="protein sequence ID" value="SNY39429.1"/>
    <property type="molecule type" value="Genomic_DNA"/>
</dbReference>
<feature type="transmembrane region" description="Helical" evidence="12">
    <location>
        <begin position="20"/>
        <end position="41"/>
    </location>
</feature>
<feature type="domain" description="Ion transport" evidence="13">
    <location>
        <begin position="15"/>
        <end position="215"/>
    </location>
</feature>
<dbReference type="GO" id="GO:0005249">
    <property type="term" value="F:voltage-gated potassium channel activity"/>
    <property type="evidence" value="ECO:0007669"/>
    <property type="project" value="InterPro"/>
</dbReference>
<reference evidence="15" key="1">
    <citation type="submission" date="2017-09" db="EMBL/GenBank/DDBJ databases">
        <authorList>
            <person name="Varghese N."/>
            <person name="Submissions S."/>
        </authorList>
    </citation>
    <scope>NUCLEOTIDE SEQUENCE [LARGE SCALE GENOMIC DNA]</scope>
    <source>
        <strain evidence="15">MSL47</strain>
    </source>
</reference>
<evidence type="ECO:0000256" key="10">
    <source>
        <dbReference type="ARBA" id="ARBA00023136"/>
    </source>
</evidence>
<dbReference type="PANTHER" id="PTHR11537:SF254">
    <property type="entry name" value="POTASSIUM VOLTAGE-GATED CHANNEL PROTEIN SHAB"/>
    <property type="match status" value="1"/>
</dbReference>
<dbReference type="SUPFAM" id="SSF81324">
    <property type="entry name" value="Voltage-gated potassium channels"/>
    <property type="match status" value="1"/>
</dbReference>
<feature type="transmembrane region" description="Helical" evidence="12">
    <location>
        <begin position="145"/>
        <end position="163"/>
    </location>
</feature>
<feature type="transmembrane region" description="Helical" evidence="12">
    <location>
        <begin position="199"/>
        <end position="224"/>
    </location>
</feature>
<feature type="transmembrane region" description="Helical" evidence="12">
    <location>
        <begin position="112"/>
        <end position="133"/>
    </location>
</feature>
<dbReference type="GO" id="GO:0008076">
    <property type="term" value="C:voltage-gated potassium channel complex"/>
    <property type="evidence" value="ECO:0007669"/>
    <property type="project" value="InterPro"/>
</dbReference>
<dbReference type="Gene3D" id="1.10.287.70">
    <property type="match status" value="1"/>
</dbReference>
<accession>A0A285HUS2</accession>
<dbReference type="AlphaFoldDB" id="A0A285HUS2"/>
<keyword evidence="6" id="KW-0851">Voltage-gated channel</keyword>
<comment type="subcellular location">
    <subcellularLocation>
        <location evidence="1">Membrane</location>
        <topology evidence="1">Multi-pass membrane protein</topology>
    </subcellularLocation>
</comment>
<protein>
    <submittedName>
        <fullName evidence="14">Voltage-gated potassium channel</fullName>
    </submittedName>
</protein>
<evidence type="ECO:0000256" key="1">
    <source>
        <dbReference type="ARBA" id="ARBA00004141"/>
    </source>
</evidence>
<evidence type="ECO:0000313" key="15">
    <source>
        <dbReference type="Proteomes" id="UP000219573"/>
    </source>
</evidence>
<evidence type="ECO:0000259" key="13">
    <source>
        <dbReference type="Pfam" id="PF00520"/>
    </source>
</evidence>
<keyword evidence="5" id="KW-0631">Potassium channel</keyword>
<dbReference type="InterPro" id="IPR005821">
    <property type="entry name" value="Ion_trans_dom"/>
</dbReference>
<dbReference type="GO" id="GO:0001508">
    <property type="term" value="P:action potential"/>
    <property type="evidence" value="ECO:0007669"/>
    <property type="project" value="TreeGrafter"/>
</dbReference>
<evidence type="ECO:0000256" key="5">
    <source>
        <dbReference type="ARBA" id="ARBA00022826"/>
    </source>
</evidence>
<dbReference type="InterPro" id="IPR027359">
    <property type="entry name" value="Volt_channel_dom_sf"/>
</dbReference>
<evidence type="ECO:0000256" key="3">
    <source>
        <dbReference type="ARBA" id="ARBA00022538"/>
    </source>
</evidence>
<gene>
    <name evidence="14" type="ORF">SAMN06265827_12524</name>
</gene>
<dbReference type="InterPro" id="IPR028325">
    <property type="entry name" value="VG_K_chnl"/>
</dbReference>
<evidence type="ECO:0000313" key="14">
    <source>
        <dbReference type="EMBL" id="SNY39429.1"/>
    </source>
</evidence>
<keyword evidence="7" id="KW-0630">Potassium</keyword>
<keyword evidence="2" id="KW-0813">Transport</keyword>
<dbReference type="RefSeq" id="WP_097018878.1">
    <property type="nucleotide sequence ID" value="NZ_OBDZ01000025.1"/>
</dbReference>
<dbReference type="STRING" id="1413210.U472_02130"/>
<keyword evidence="3" id="KW-0633">Potassium transport</keyword>
<dbReference type="PANTHER" id="PTHR11537">
    <property type="entry name" value="VOLTAGE-GATED POTASSIUM CHANNEL"/>
    <property type="match status" value="1"/>
</dbReference>
<evidence type="ECO:0000256" key="8">
    <source>
        <dbReference type="ARBA" id="ARBA00022989"/>
    </source>
</evidence>
<dbReference type="Gene3D" id="1.20.5.110">
    <property type="match status" value="1"/>
</dbReference>
<dbReference type="PRINTS" id="PR00169">
    <property type="entry name" value="KCHANNEL"/>
</dbReference>
<proteinExistence type="predicted"/>
<evidence type="ECO:0000256" key="7">
    <source>
        <dbReference type="ARBA" id="ARBA00022958"/>
    </source>
</evidence>
<keyword evidence="4 12" id="KW-0812">Transmembrane</keyword>
<evidence type="ECO:0000256" key="6">
    <source>
        <dbReference type="ARBA" id="ARBA00022882"/>
    </source>
</evidence>
<evidence type="ECO:0000256" key="9">
    <source>
        <dbReference type="ARBA" id="ARBA00023065"/>
    </source>
</evidence>
<evidence type="ECO:0000256" key="12">
    <source>
        <dbReference type="SAM" id="Phobius"/>
    </source>
</evidence>
<organism evidence="14 15">
    <name type="scientific">Orenia metallireducens</name>
    <dbReference type="NCBI Taxonomy" id="1413210"/>
    <lineage>
        <taxon>Bacteria</taxon>
        <taxon>Bacillati</taxon>
        <taxon>Bacillota</taxon>
        <taxon>Clostridia</taxon>
        <taxon>Halanaerobiales</taxon>
        <taxon>Halobacteroidaceae</taxon>
        <taxon>Orenia</taxon>
    </lineage>
</organism>
<evidence type="ECO:0000256" key="2">
    <source>
        <dbReference type="ARBA" id="ARBA00022448"/>
    </source>
</evidence>
<keyword evidence="9" id="KW-0406">Ion transport</keyword>
<dbReference type="Gene3D" id="1.20.120.350">
    <property type="entry name" value="Voltage-gated potassium channels. Chain C"/>
    <property type="match status" value="1"/>
</dbReference>
<keyword evidence="8 12" id="KW-1133">Transmembrane helix</keyword>
<feature type="transmembrane region" description="Helical" evidence="12">
    <location>
        <begin position="47"/>
        <end position="64"/>
    </location>
</feature>
<dbReference type="OrthoDB" id="9810759at2"/>
<keyword evidence="11 14" id="KW-0407">Ion channel</keyword>
<dbReference type="Proteomes" id="UP000219573">
    <property type="component" value="Unassembled WGS sequence"/>
</dbReference>
<evidence type="ECO:0000256" key="11">
    <source>
        <dbReference type="ARBA" id="ARBA00023303"/>
    </source>
</evidence>
<evidence type="ECO:0000256" key="4">
    <source>
        <dbReference type="ARBA" id="ARBA00022692"/>
    </source>
</evidence>
<sequence length="277" mass="32055">MFNSHKRFDNQRLEKYTEIFMLILAVLAIGMLTAESFFNLSAKTEKLFSNIDFFICIVFALEFCSRLAHVKRGERLAYISNNLLDIMAFIPFDKAFRLFRIARVSRLLTLSQFFYITRAFRVARIFIFIRRSIKGFHRFIQTNGLNYMLIFTVIVIFLGAAGVHKFENRSFEDALWWSLVTATTVGYGDIAPKTIEGRMIAALIMVVGISLIGMITSTLSTFFLNEERRKGGNSNLKFVIEQLNNLEDLSVKEIKELKRIIDAYLEMRVSSPNEEEE</sequence>
<keyword evidence="10 12" id="KW-0472">Membrane</keyword>
<dbReference type="Pfam" id="PF00520">
    <property type="entry name" value="Ion_trans"/>
    <property type="match status" value="1"/>
</dbReference>
<keyword evidence="15" id="KW-1185">Reference proteome</keyword>